<gene>
    <name evidence="1" type="ORF">NDU88_002432</name>
</gene>
<accession>A0AAV7WPG6</accession>
<proteinExistence type="predicted"/>
<organism evidence="1 2">
    <name type="scientific">Pleurodeles waltl</name>
    <name type="common">Iberian ribbed newt</name>
    <dbReference type="NCBI Taxonomy" id="8319"/>
    <lineage>
        <taxon>Eukaryota</taxon>
        <taxon>Metazoa</taxon>
        <taxon>Chordata</taxon>
        <taxon>Craniata</taxon>
        <taxon>Vertebrata</taxon>
        <taxon>Euteleostomi</taxon>
        <taxon>Amphibia</taxon>
        <taxon>Batrachia</taxon>
        <taxon>Caudata</taxon>
        <taxon>Salamandroidea</taxon>
        <taxon>Salamandridae</taxon>
        <taxon>Pleurodelinae</taxon>
        <taxon>Pleurodeles</taxon>
    </lineage>
</organism>
<evidence type="ECO:0000313" key="1">
    <source>
        <dbReference type="EMBL" id="KAJ1214821.1"/>
    </source>
</evidence>
<sequence length="78" mass="8713">MCIAGSRPPGTLPPLGIRNRGGNNRKKLFGFTARCFHRCRGRTGVAPLPQSRGFGYFVAFRNFSRTLLELLHVFCNCV</sequence>
<dbReference type="AlphaFoldDB" id="A0AAV7WPG6"/>
<comment type="caution">
    <text evidence="1">The sequence shown here is derived from an EMBL/GenBank/DDBJ whole genome shotgun (WGS) entry which is preliminary data.</text>
</comment>
<evidence type="ECO:0000313" key="2">
    <source>
        <dbReference type="Proteomes" id="UP001066276"/>
    </source>
</evidence>
<dbReference type="EMBL" id="JANPWB010000001">
    <property type="protein sequence ID" value="KAJ1214821.1"/>
    <property type="molecule type" value="Genomic_DNA"/>
</dbReference>
<keyword evidence="2" id="KW-1185">Reference proteome</keyword>
<protein>
    <submittedName>
        <fullName evidence="1">Uncharacterized protein</fullName>
    </submittedName>
</protein>
<reference evidence="1" key="1">
    <citation type="journal article" date="2022" name="bioRxiv">
        <title>Sequencing and chromosome-scale assembly of the giantPleurodeles waltlgenome.</title>
        <authorList>
            <person name="Brown T."/>
            <person name="Elewa A."/>
            <person name="Iarovenko S."/>
            <person name="Subramanian E."/>
            <person name="Araus A.J."/>
            <person name="Petzold A."/>
            <person name="Susuki M."/>
            <person name="Suzuki K.-i.T."/>
            <person name="Hayashi T."/>
            <person name="Toyoda A."/>
            <person name="Oliveira C."/>
            <person name="Osipova E."/>
            <person name="Leigh N.D."/>
            <person name="Simon A."/>
            <person name="Yun M.H."/>
        </authorList>
    </citation>
    <scope>NUCLEOTIDE SEQUENCE</scope>
    <source>
        <strain evidence="1">20211129_DDA</strain>
        <tissue evidence="1">Liver</tissue>
    </source>
</reference>
<dbReference type="Proteomes" id="UP001066276">
    <property type="component" value="Chromosome 1_1"/>
</dbReference>
<name>A0AAV7WPG6_PLEWA</name>